<dbReference type="EMBL" id="KN847497">
    <property type="protein sequence ID" value="KIW13412.1"/>
    <property type="molecule type" value="Genomic_DNA"/>
</dbReference>
<evidence type="ECO:0000313" key="2">
    <source>
        <dbReference type="EMBL" id="KIW13412.1"/>
    </source>
</evidence>
<feature type="region of interest" description="Disordered" evidence="1">
    <location>
        <begin position="1"/>
        <end position="34"/>
    </location>
</feature>
<feature type="compositionally biased region" description="Low complexity" evidence="1">
    <location>
        <begin position="182"/>
        <end position="196"/>
    </location>
</feature>
<feature type="region of interest" description="Disordered" evidence="1">
    <location>
        <begin position="127"/>
        <end position="207"/>
    </location>
</feature>
<proteinExistence type="predicted"/>
<sequence>MSLTRSPMSPLRSHNPLSFASQPDRQQPDMSRTTASRLNFVASWKLDSEAAREEPRLRNMLGHLSIFEGTRTIPRPGKVPAEDADPNELSAYIQQHVPSFQDFQTAIALQLATIAQIQAAAASVTVVEYNSDDDDEEEEEEEEEEDDYDDDDDDYDDYDGNWSDSDPAAESDDSSTDDAYETSDSQWSPCSSPTSSLGELEKDEEGDAGLWAIRPLAPIIKRHSEIVC</sequence>
<dbReference type="RefSeq" id="XP_016233628.1">
    <property type="nucleotide sequence ID" value="XM_016382925.1"/>
</dbReference>
<accession>A0A0D1ZKQ4</accession>
<feature type="compositionally biased region" description="Acidic residues" evidence="1">
    <location>
        <begin position="167"/>
        <end position="181"/>
    </location>
</feature>
<keyword evidence="3" id="KW-1185">Reference proteome</keyword>
<evidence type="ECO:0000256" key="1">
    <source>
        <dbReference type="SAM" id="MobiDB-lite"/>
    </source>
</evidence>
<dbReference type="HOGENOM" id="CLU_1272144_0_0_1"/>
<dbReference type="Proteomes" id="UP000053328">
    <property type="component" value="Unassembled WGS sequence"/>
</dbReference>
<reference evidence="2 3" key="1">
    <citation type="submission" date="2015-01" db="EMBL/GenBank/DDBJ databases">
        <title>The Genome Sequence of Exophiala spinifera CBS89968.</title>
        <authorList>
            <consortium name="The Broad Institute Genomics Platform"/>
            <person name="Cuomo C."/>
            <person name="de Hoog S."/>
            <person name="Gorbushina A."/>
            <person name="Stielow B."/>
            <person name="Teixiera M."/>
            <person name="Abouelleil A."/>
            <person name="Chapman S.B."/>
            <person name="Priest M."/>
            <person name="Young S.K."/>
            <person name="Wortman J."/>
            <person name="Nusbaum C."/>
            <person name="Birren B."/>
        </authorList>
    </citation>
    <scope>NUCLEOTIDE SEQUENCE [LARGE SCALE GENOMIC DNA]</scope>
    <source>
        <strain evidence="2 3">CBS 89968</strain>
    </source>
</reference>
<feature type="compositionally biased region" description="Polar residues" evidence="1">
    <location>
        <begin position="15"/>
        <end position="34"/>
    </location>
</feature>
<protein>
    <submittedName>
        <fullName evidence="2">Uncharacterized protein</fullName>
    </submittedName>
</protein>
<gene>
    <name evidence="2" type="ORF">PV08_08600</name>
</gene>
<dbReference type="OrthoDB" id="4118851at2759"/>
<name>A0A0D1ZKQ4_9EURO</name>
<feature type="compositionally biased region" description="Acidic residues" evidence="1">
    <location>
        <begin position="130"/>
        <end position="159"/>
    </location>
</feature>
<dbReference type="AlphaFoldDB" id="A0A0D1ZKQ4"/>
<evidence type="ECO:0000313" key="3">
    <source>
        <dbReference type="Proteomes" id="UP000053328"/>
    </source>
</evidence>
<organism evidence="2 3">
    <name type="scientific">Exophiala spinifera</name>
    <dbReference type="NCBI Taxonomy" id="91928"/>
    <lineage>
        <taxon>Eukaryota</taxon>
        <taxon>Fungi</taxon>
        <taxon>Dikarya</taxon>
        <taxon>Ascomycota</taxon>
        <taxon>Pezizomycotina</taxon>
        <taxon>Eurotiomycetes</taxon>
        <taxon>Chaetothyriomycetidae</taxon>
        <taxon>Chaetothyriales</taxon>
        <taxon>Herpotrichiellaceae</taxon>
        <taxon>Exophiala</taxon>
    </lineage>
</organism>
<dbReference type="VEuPathDB" id="FungiDB:PV08_08600"/>
<dbReference type="GeneID" id="27335683"/>